<comment type="caution">
    <text evidence="9">The sequence shown here is derived from an EMBL/GenBank/DDBJ whole genome shotgun (WGS) entry which is preliminary data.</text>
</comment>
<dbReference type="Pfam" id="PF16363">
    <property type="entry name" value="GDP_Man_Dehyd"/>
    <property type="match status" value="1"/>
</dbReference>
<feature type="domain" description="NAD(P)-binding" evidence="8">
    <location>
        <begin position="6"/>
        <end position="310"/>
    </location>
</feature>
<accession>A0A8J7HX66</accession>
<protein>
    <recommendedName>
        <fullName evidence="4 7">GDP-mannose 4,6-dehydratase</fullName>
        <ecNumber evidence="4 7">4.2.1.47</ecNumber>
    </recommendedName>
    <alternativeName>
        <fullName evidence="7">GDP-D-mannose dehydratase</fullName>
    </alternativeName>
</protein>
<keyword evidence="7" id="KW-0521">NADP</keyword>
<dbReference type="RefSeq" id="WP_198126056.1">
    <property type="nucleotide sequence ID" value="NZ_JAECZC010000037.1"/>
</dbReference>
<reference evidence="9 10" key="1">
    <citation type="journal article" date="2021" name="Int. J. Syst. Evol. Microbiol.">
        <title>Amazonocrinis nigriterrae gen. nov., sp. nov., Atlanticothrix silvestris gen. nov., sp. nov. and Dendronalium phyllosphericum gen. nov., sp. nov., nostocacean cyanobacteria from Brazilian environments.</title>
        <authorList>
            <person name="Alvarenga D.O."/>
            <person name="Andreote A.P.D."/>
            <person name="Branco L.H.Z."/>
            <person name="Delbaje E."/>
            <person name="Cruz R.B."/>
            <person name="Varani A.M."/>
            <person name="Fiore M.F."/>
        </authorList>
    </citation>
    <scope>NUCLEOTIDE SEQUENCE [LARGE SCALE GENOMIC DNA]</scope>
    <source>
        <strain evidence="9 10">CENA67</strain>
    </source>
</reference>
<dbReference type="InterPro" id="IPR036291">
    <property type="entry name" value="NAD(P)-bd_dom_sf"/>
</dbReference>
<gene>
    <name evidence="7" type="primary">gmd</name>
    <name evidence="9" type="ORF">I8748_18760</name>
</gene>
<dbReference type="AlphaFoldDB" id="A0A8J7HX66"/>
<feature type="active site" description="Nucleophile" evidence="7">
    <location>
        <position position="176"/>
    </location>
</feature>
<sequence length="333" mass="37128">MTKTALITGITGQDGYYLSHLLLKQGYRVVGLVSPHRQPNLAKLGNLATQVEIYTVDLRDSKALLTAVEQLRPQEIYNLAAPSFVPDSWKDPLGTLDLITGTATRLLEAVRQAGLSTRFYQASSSEMFGDVSCSPQDEETPFRPKNPYAAAKLHAHWTMVHHRQRYGLFACSGILYNHESPLRPPQFVTRKVSLAAASIKLGLTQTLEMGNLDAKRDWGFAGDYVEAMWRMLQVDEPEEYAIGTGKLHSVRELVSTAFECVGLDWQKYVVINTNLLRADEHFHLVANPSKAKKNLGWEPQVSFEELLEKMVKTDMERLQNGLVIPASASSVGV</sequence>
<dbReference type="SUPFAM" id="SSF51735">
    <property type="entry name" value="NAD(P)-binding Rossmann-fold domains"/>
    <property type="match status" value="1"/>
</dbReference>
<evidence type="ECO:0000256" key="5">
    <source>
        <dbReference type="ARBA" id="ARBA00023239"/>
    </source>
</evidence>
<dbReference type="Gene3D" id="3.40.50.720">
    <property type="entry name" value="NAD(P)-binding Rossmann-like Domain"/>
    <property type="match status" value="1"/>
</dbReference>
<keyword evidence="5 7" id="KW-0456">Lyase</keyword>
<dbReference type="GO" id="GO:0042351">
    <property type="term" value="P:'de novo' GDP-L-fucose biosynthetic process"/>
    <property type="evidence" value="ECO:0007669"/>
    <property type="project" value="TreeGrafter"/>
</dbReference>
<evidence type="ECO:0000256" key="1">
    <source>
        <dbReference type="ARBA" id="ARBA00000188"/>
    </source>
</evidence>
<dbReference type="CDD" id="cd05260">
    <property type="entry name" value="GDP_MD_SDR_e"/>
    <property type="match status" value="1"/>
</dbReference>
<evidence type="ECO:0000313" key="9">
    <source>
        <dbReference type="EMBL" id="MBH8564204.1"/>
    </source>
</evidence>
<dbReference type="PANTHER" id="PTHR43715">
    <property type="entry name" value="GDP-MANNOSE 4,6-DEHYDRATASE"/>
    <property type="match status" value="1"/>
</dbReference>
<dbReference type="FunFam" id="3.40.50.720:FF:000924">
    <property type="entry name" value="GDP-mannose 4,6 dehydratase"/>
    <property type="match status" value="1"/>
</dbReference>
<dbReference type="PANTHER" id="PTHR43715:SF1">
    <property type="entry name" value="GDP-MANNOSE 4,6 DEHYDRATASE"/>
    <property type="match status" value="1"/>
</dbReference>
<evidence type="ECO:0000256" key="4">
    <source>
        <dbReference type="ARBA" id="ARBA00011989"/>
    </source>
</evidence>
<evidence type="ECO:0000259" key="8">
    <source>
        <dbReference type="Pfam" id="PF16363"/>
    </source>
</evidence>
<dbReference type="GO" id="GO:0070401">
    <property type="term" value="F:NADP+ binding"/>
    <property type="evidence" value="ECO:0007669"/>
    <property type="project" value="UniProtKB-UniRule"/>
</dbReference>
<evidence type="ECO:0000256" key="7">
    <source>
        <dbReference type="HAMAP-Rule" id="MF_00955"/>
    </source>
</evidence>
<dbReference type="Proteomes" id="UP000632766">
    <property type="component" value="Unassembled WGS sequence"/>
</dbReference>
<dbReference type="InterPro" id="IPR006368">
    <property type="entry name" value="GDP_Man_deHydtase"/>
</dbReference>
<name>A0A8J7HX66_9NOST</name>
<evidence type="ECO:0000313" key="10">
    <source>
        <dbReference type="Proteomes" id="UP000632766"/>
    </source>
</evidence>
<evidence type="ECO:0000256" key="2">
    <source>
        <dbReference type="ARBA" id="ARBA00001937"/>
    </source>
</evidence>
<organism evidence="9 10">
    <name type="scientific">Amazonocrinis nigriterrae CENA67</name>
    <dbReference type="NCBI Taxonomy" id="2794033"/>
    <lineage>
        <taxon>Bacteria</taxon>
        <taxon>Bacillati</taxon>
        <taxon>Cyanobacteriota</taxon>
        <taxon>Cyanophyceae</taxon>
        <taxon>Nostocales</taxon>
        <taxon>Nostocaceae</taxon>
        <taxon>Amazonocrinis</taxon>
        <taxon>Amazonocrinis nigriterrae</taxon>
    </lineage>
</organism>
<evidence type="ECO:0000256" key="6">
    <source>
        <dbReference type="ARBA" id="ARBA00059383"/>
    </source>
</evidence>
<dbReference type="GO" id="GO:0008446">
    <property type="term" value="F:GDP-mannose 4,6-dehydratase activity"/>
    <property type="evidence" value="ECO:0007669"/>
    <property type="project" value="UniProtKB-UniRule"/>
</dbReference>
<comment type="catalytic activity">
    <reaction evidence="1 7">
        <text>GDP-alpha-D-mannose = GDP-4-dehydro-alpha-D-rhamnose + H2O</text>
        <dbReference type="Rhea" id="RHEA:23820"/>
        <dbReference type="ChEBI" id="CHEBI:15377"/>
        <dbReference type="ChEBI" id="CHEBI:57527"/>
        <dbReference type="ChEBI" id="CHEBI:57964"/>
        <dbReference type="EC" id="4.2.1.47"/>
    </reaction>
</comment>
<dbReference type="EC" id="4.2.1.47" evidence="4 7"/>
<keyword evidence="10" id="KW-1185">Reference proteome</keyword>
<evidence type="ECO:0000256" key="3">
    <source>
        <dbReference type="ARBA" id="ARBA00009263"/>
    </source>
</evidence>
<dbReference type="InterPro" id="IPR016040">
    <property type="entry name" value="NAD(P)-bd_dom"/>
</dbReference>
<proteinExistence type="inferred from homology"/>
<dbReference type="HAMAP" id="MF_00955">
    <property type="entry name" value="GDP_Man_dehydratase"/>
    <property type="match status" value="1"/>
</dbReference>
<comment type="function">
    <text evidence="6 7">Catalyzes the conversion of GDP-D-mannose to GDP-4-dehydro-6-deoxy-D-mannose.</text>
</comment>
<dbReference type="Gene3D" id="3.90.25.10">
    <property type="entry name" value="UDP-galactose 4-epimerase, domain 1"/>
    <property type="match status" value="1"/>
</dbReference>
<comment type="similarity">
    <text evidence="3 7">Belongs to the NAD(P)-dependent epimerase/dehydratase family. GDP-mannose 4,6-dehydratase subfamily.</text>
</comment>
<comment type="cofactor">
    <cofactor evidence="2 7">
        <name>NADP(+)</name>
        <dbReference type="ChEBI" id="CHEBI:58349"/>
    </cofactor>
</comment>
<dbReference type="EMBL" id="JAECZC010000037">
    <property type="protein sequence ID" value="MBH8564204.1"/>
    <property type="molecule type" value="Genomic_DNA"/>
</dbReference>
<comment type="caution">
    <text evidence="7">Lacks conserved residue(s) required for the propagation of feature annotation.</text>
</comment>